<keyword evidence="3" id="KW-0479">Metal-binding</keyword>
<dbReference type="HAMAP" id="MF_00252">
    <property type="entry name" value="Lys_tRNA_synth_class2"/>
    <property type="match status" value="1"/>
</dbReference>
<dbReference type="GO" id="GO:0006430">
    <property type="term" value="P:lysyl-tRNA aminoacylation"/>
    <property type="evidence" value="ECO:0007669"/>
    <property type="project" value="InterPro"/>
</dbReference>
<gene>
    <name evidence="9" type="ORF">LCGC14_0102530</name>
</gene>
<dbReference type="PANTHER" id="PTHR42918:SF15">
    <property type="entry name" value="LYSINE--TRNA LIGASE, CHLOROPLASTIC_MITOCHONDRIAL"/>
    <property type="match status" value="1"/>
</dbReference>
<dbReference type="Gene3D" id="3.30.930.10">
    <property type="entry name" value="Bira Bifunctional Protein, Domain 2"/>
    <property type="match status" value="1"/>
</dbReference>
<dbReference type="GO" id="GO:0046872">
    <property type="term" value="F:metal ion binding"/>
    <property type="evidence" value="ECO:0007669"/>
    <property type="project" value="UniProtKB-KW"/>
</dbReference>
<dbReference type="InterPro" id="IPR044136">
    <property type="entry name" value="Lys-tRNA-ligase_II_N"/>
</dbReference>
<dbReference type="CDD" id="cd04322">
    <property type="entry name" value="LysRS_N"/>
    <property type="match status" value="1"/>
</dbReference>
<feature type="domain" description="Aminoacyl-transfer RNA synthetases class-II family profile" evidence="8">
    <location>
        <begin position="169"/>
        <end position="486"/>
    </location>
</feature>
<dbReference type="NCBIfam" id="TIGR00499">
    <property type="entry name" value="lysS_bact"/>
    <property type="match status" value="1"/>
</dbReference>
<name>A0A0F9VSC2_9ZZZZ</name>
<evidence type="ECO:0000256" key="1">
    <source>
        <dbReference type="ARBA" id="ARBA00013166"/>
    </source>
</evidence>
<dbReference type="InterPro" id="IPR045864">
    <property type="entry name" value="aa-tRNA-synth_II/BPL/LPL"/>
</dbReference>
<reference evidence="9" key="1">
    <citation type="journal article" date="2015" name="Nature">
        <title>Complex archaea that bridge the gap between prokaryotes and eukaryotes.</title>
        <authorList>
            <person name="Spang A."/>
            <person name="Saw J.H."/>
            <person name="Jorgensen S.L."/>
            <person name="Zaremba-Niedzwiedzka K."/>
            <person name="Martijn J."/>
            <person name="Lind A.E."/>
            <person name="van Eijk R."/>
            <person name="Schleper C."/>
            <person name="Guy L."/>
            <person name="Ettema T.J."/>
        </authorList>
    </citation>
    <scope>NUCLEOTIDE SEQUENCE</scope>
</reference>
<dbReference type="Gene3D" id="2.40.50.140">
    <property type="entry name" value="Nucleic acid-binding proteins"/>
    <property type="match status" value="1"/>
</dbReference>
<evidence type="ECO:0000256" key="7">
    <source>
        <dbReference type="ARBA" id="ARBA00048573"/>
    </source>
</evidence>
<proteinExistence type="inferred from homology"/>
<dbReference type="SUPFAM" id="SSF50249">
    <property type="entry name" value="Nucleic acid-binding proteins"/>
    <property type="match status" value="1"/>
</dbReference>
<dbReference type="Pfam" id="PF00152">
    <property type="entry name" value="tRNA-synt_2"/>
    <property type="match status" value="1"/>
</dbReference>
<evidence type="ECO:0000256" key="5">
    <source>
        <dbReference type="ARBA" id="ARBA00022840"/>
    </source>
</evidence>
<dbReference type="Pfam" id="PF01336">
    <property type="entry name" value="tRNA_anti-codon"/>
    <property type="match status" value="1"/>
</dbReference>
<keyword evidence="2" id="KW-0436">Ligase</keyword>
<dbReference type="SUPFAM" id="SSF55681">
    <property type="entry name" value="Class II aaRS and biotin synthetases"/>
    <property type="match status" value="1"/>
</dbReference>
<organism evidence="9">
    <name type="scientific">marine sediment metagenome</name>
    <dbReference type="NCBI Taxonomy" id="412755"/>
    <lineage>
        <taxon>unclassified sequences</taxon>
        <taxon>metagenomes</taxon>
        <taxon>ecological metagenomes</taxon>
    </lineage>
</organism>
<evidence type="ECO:0000256" key="4">
    <source>
        <dbReference type="ARBA" id="ARBA00022741"/>
    </source>
</evidence>
<dbReference type="CDD" id="cd00775">
    <property type="entry name" value="LysRS_core"/>
    <property type="match status" value="1"/>
</dbReference>
<dbReference type="PANTHER" id="PTHR42918">
    <property type="entry name" value="LYSYL-TRNA SYNTHETASE"/>
    <property type="match status" value="1"/>
</dbReference>
<keyword evidence="4" id="KW-0547">Nucleotide-binding</keyword>
<evidence type="ECO:0000256" key="3">
    <source>
        <dbReference type="ARBA" id="ARBA00022723"/>
    </source>
</evidence>
<dbReference type="NCBIfam" id="NF001756">
    <property type="entry name" value="PRK00484.1"/>
    <property type="match status" value="1"/>
</dbReference>
<dbReference type="GO" id="GO:0000049">
    <property type="term" value="F:tRNA binding"/>
    <property type="evidence" value="ECO:0007669"/>
    <property type="project" value="TreeGrafter"/>
</dbReference>
<dbReference type="GO" id="GO:0005524">
    <property type="term" value="F:ATP binding"/>
    <property type="evidence" value="ECO:0007669"/>
    <property type="project" value="UniProtKB-KW"/>
</dbReference>
<dbReference type="EC" id="6.1.1.6" evidence="1"/>
<evidence type="ECO:0000259" key="8">
    <source>
        <dbReference type="PROSITE" id="PS50862"/>
    </source>
</evidence>
<dbReference type="InterPro" id="IPR004364">
    <property type="entry name" value="Aa-tRNA-synt_II"/>
</dbReference>
<sequence length="488" mass="57220">MGHLGDIKKTRLRKLEAMKKAGILAYPEKTKRTHTIRDSLESFATISRSKKEIVLVGRIRSIRKHGGSTFCHIEDGTGRIQGFFRKDRLGEKGYQFFLDNFDIGDFIEVRGVLFKTKKGERTIETKDFKNLAKTLLPLPEKWHGLRDIEERYRKRYLDLIFNKEVRTKFELRSRIIQTIREFLEKEGFLEVETPILQPIYGGAKAKPFKTRLNALNLDLYLRISPELYLKRLIIGGFEKIYEIGKCFRNEGMDKSHNPDFTMLEFYSAYADYKDLMKLTERMFEFLLKKTFGSLKIKYGTKVINFKNPWPRVEFSQILRRYTKINIEEIHPEALKKEAKNFGIEIEEGEQKAEIADKIYKKFCLPKIWQPTFIIHHPLGTFPLAKQLPNNPSKLANFQLVAANWELINAFSELNDPIEQKKRFEEQEKFYRKGLEEAQRQDPDFLEALEYGMPPTAGFGMGIDRLVALLTNSYSLREVILFPTMKPKQ</sequence>
<dbReference type="AlphaFoldDB" id="A0A0F9VSC2"/>
<dbReference type="PROSITE" id="PS50862">
    <property type="entry name" value="AA_TRNA_LIGASE_II"/>
    <property type="match status" value="1"/>
</dbReference>
<dbReference type="InterPro" id="IPR004365">
    <property type="entry name" value="NA-bd_OB_tRNA"/>
</dbReference>
<protein>
    <recommendedName>
        <fullName evidence="1">lysine--tRNA ligase</fullName>
        <ecNumber evidence="1">6.1.1.6</ecNumber>
    </recommendedName>
</protein>
<keyword evidence="5" id="KW-0067">ATP-binding</keyword>
<dbReference type="PRINTS" id="PR00982">
    <property type="entry name" value="TRNASYNTHLYS"/>
</dbReference>
<evidence type="ECO:0000256" key="2">
    <source>
        <dbReference type="ARBA" id="ARBA00022598"/>
    </source>
</evidence>
<evidence type="ECO:0000313" key="9">
    <source>
        <dbReference type="EMBL" id="KKO02803.1"/>
    </source>
</evidence>
<dbReference type="InterPro" id="IPR006195">
    <property type="entry name" value="aa-tRNA-synth_II"/>
</dbReference>
<evidence type="ECO:0000256" key="6">
    <source>
        <dbReference type="ARBA" id="ARBA00023146"/>
    </source>
</evidence>
<dbReference type="InterPro" id="IPR012340">
    <property type="entry name" value="NA-bd_OB-fold"/>
</dbReference>
<comment type="caution">
    <text evidence="9">The sequence shown here is derived from an EMBL/GenBank/DDBJ whole genome shotgun (WGS) entry which is preliminary data.</text>
</comment>
<accession>A0A0F9VSC2</accession>
<dbReference type="GO" id="GO:0005829">
    <property type="term" value="C:cytosol"/>
    <property type="evidence" value="ECO:0007669"/>
    <property type="project" value="TreeGrafter"/>
</dbReference>
<dbReference type="InterPro" id="IPR018149">
    <property type="entry name" value="Lys-tRNA-synth_II_C"/>
</dbReference>
<comment type="catalytic activity">
    <reaction evidence="7">
        <text>tRNA(Lys) + L-lysine + ATP = L-lysyl-tRNA(Lys) + AMP + diphosphate</text>
        <dbReference type="Rhea" id="RHEA:20792"/>
        <dbReference type="Rhea" id="RHEA-COMP:9696"/>
        <dbReference type="Rhea" id="RHEA-COMP:9697"/>
        <dbReference type="ChEBI" id="CHEBI:30616"/>
        <dbReference type="ChEBI" id="CHEBI:32551"/>
        <dbReference type="ChEBI" id="CHEBI:33019"/>
        <dbReference type="ChEBI" id="CHEBI:78442"/>
        <dbReference type="ChEBI" id="CHEBI:78529"/>
        <dbReference type="ChEBI" id="CHEBI:456215"/>
        <dbReference type="EC" id="6.1.1.6"/>
    </reaction>
</comment>
<dbReference type="GO" id="GO:0004824">
    <property type="term" value="F:lysine-tRNA ligase activity"/>
    <property type="evidence" value="ECO:0007669"/>
    <property type="project" value="UniProtKB-EC"/>
</dbReference>
<keyword evidence="6" id="KW-0030">Aminoacyl-tRNA synthetase</keyword>
<dbReference type="InterPro" id="IPR002313">
    <property type="entry name" value="Lys-tRNA-ligase_II"/>
</dbReference>
<dbReference type="EMBL" id="LAZR01000029">
    <property type="protein sequence ID" value="KKO02803.1"/>
    <property type="molecule type" value="Genomic_DNA"/>
</dbReference>